<reference evidence="3 5" key="1">
    <citation type="submission" date="2014-12" db="EMBL/GenBank/DDBJ databases">
        <title>Draft genome sequences of 29 type strains of Enterococci.</title>
        <authorList>
            <person name="Zhong Z."/>
            <person name="Sun Z."/>
            <person name="Liu W."/>
            <person name="Zhang W."/>
            <person name="Zhang H."/>
        </authorList>
    </citation>
    <scope>NUCLEOTIDE SEQUENCE [LARGE SCALE GENOMIC DNA]</scope>
    <source>
        <strain evidence="3 5">DSM 22801</strain>
    </source>
</reference>
<dbReference type="OrthoDB" id="2496946at2"/>
<dbReference type="Proteomes" id="UP000183039">
    <property type="component" value="Unassembled WGS sequence"/>
</dbReference>
<dbReference type="KEGG" id="ess:ATZ33_08135"/>
<organism evidence="3 5">
    <name type="scientific">Enterococcus silesiacus</name>
    <dbReference type="NCBI Taxonomy" id="332949"/>
    <lineage>
        <taxon>Bacteria</taxon>
        <taxon>Bacillati</taxon>
        <taxon>Bacillota</taxon>
        <taxon>Bacilli</taxon>
        <taxon>Lactobacillales</taxon>
        <taxon>Enterococcaceae</taxon>
        <taxon>Enterococcus</taxon>
    </lineage>
</organism>
<feature type="signal peptide" evidence="1">
    <location>
        <begin position="1"/>
        <end position="21"/>
    </location>
</feature>
<evidence type="ECO:0000313" key="5">
    <source>
        <dbReference type="Proteomes" id="UP000183039"/>
    </source>
</evidence>
<keyword evidence="4" id="KW-1185">Reference proteome</keyword>
<dbReference type="Pfam" id="PF11308">
    <property type="entry name" value="Glyco_hydro_129"/>
    <property type="match status" value="1"/>
</dbReference>
<dbReference type="Proteomes" id="UP000065511">
    <property type="component" value="Chromosome"/>
</dbReference>
<dbReference type="EMBL" id="CP013614">
    <property type="protein sequence ID" value="ALS01338.1"/>
    <property type="molecule type" value="Genomic_DNA"/>
</dbReference>
<name>A0A0S3KAL1_9ENTE</name>
<protein>
    <recommendedName>
        <fullName evidence="6">Lipoprotein</fullName>
    </recommendedName>
</protein>
<sequence>MKKFIIYLSLAAITLSLSACSLNKTNVSSKKEELIVNKEIEKNKSYAKTDFSFDVDPATFTVSITENGDKAEVSKPQEAKEVTDLKKSKEEISWTYPNEKIKVKIKKEKNHLAVALTSLSDEDTSFTWPKLDAKNYVLPIAEGKTIPNDQKEWLAYFRQNQELSMSEAFSMSFFTTNQETFATTFVMNNTFNSDLLTKTKPHLTLEASHNFIGFDKNKTLNYRLYVTDNDPVAIAKTYQMDRIDLGEFKTLDEKEKENPEIKKMRGAIQVYYWNSRILTTEDIKWSKLPQKVDEPIFQWIGDLLTQYGEDGSEEYLKALKAFKNNEGYKYEKNTFLTSINYVLLYPQFYAKDIFKNPDAEAQKLIDKGIDKLSEQERYTLNKHLLADVLGDLTPPLEQWGQATSSDVFKDMKTVGVDNAWIGLPNWANGLMNPEMVKIAVDQGYLIGPYDSYQSIQENASIDWNTASFPNNNLYENATVTKKNGEKVAGFLGKGRKLNPTQIFPDVEERFTGIMQNKIPFNSWFLDTDAAGEIYNDYSPNHLTTQSEDVAGRLKRMDYFNQNGQVVGSEGGNDFASKDMVFAHGIETPVIMWSDPDMRQNKESDYYVGSYAALDGGIPTKYKKVVPIKEEYKAIYTDPVYSLPLYKLVYNRSVITSHQWEWDSYKIKDQVGERRMKEYLYNTPPMMHIDKAAWDEHKEDISENAKIWSPFQKVALQHEMTDFKVLTDDRLVQKTEFGDTLSVIANFSSTDYDAYGIKVVSHTALIINDEKETVVQTND</sequence>
<feature type="chain" id="PRO_5044546798" description="Lipoprotein" evidence="1">
    <location>
        <begin position="22"/>
        <end position="778"/>
    </location>
</feature>
<dbReference type="InterPro" id="IPR021459">
    <property type="entry name" value="GH101-related"/>
</dbReference>
<dbReference type="EMBL" id="JXLC01000018">
    <property type="protein sequence ID" value="OJG90735.1"/>
    <property type="molecule type" value="Genomic_DNA"/>
</dbReference>
<evidence type="ECO:0008006" key="6">
    <source>
        <dbReference type="Google" id="ProtNLM"/>
    </source>
</evidence>
<evidence type="ECO:0000313" key="4">
    <source>
        <dbReference type="Proteomes" id="UP000065511"/>
    </source>
</evidence>
<gene>
    <name evidence="2" type="ORF">ATZ33_08135</name>
    <name evidence="3" type="ORF">RV15_GL001086</name>
</gene>
<reference evidence="2 4" key="2">
    <citation type="submission" date="2015-12" db="EMBL/GenBank/DDBJ databases">
        <authorList>
            <person name="Lauer A."/>
            <person name="Humrighouse B."/>
            <person name="Loparev V."/>
            <person name="Shewmaker P.L."/>
            <person name="Whitney A.M."/>
            <person name="McLaughlin R.W."/>
        </authorList>
    </citation>
    <scope>NUCLEOTIDE SEQUENCE [LARGE SCALE GENOMIC DNA]</scope>
    <source>
        <strain evidence="2 4">LMG 23085</strain>
    </source>
</reference>
<proteinExistence type="predicted"/>
<accession>A0A0S3KAL1</accession>
<dbReference type="AlphaFoldDB" id="A0A0S3KAL1"/>
<dbReference type="PROSITE" id="PS51257">
    <property type="entry name" value="PROKAR_LIPOPROTEIN"/>
    <property type="match status" value="1"/>
</dbReference>
<evidence type="ECO:0000313" key="2">
    <source>
        <dbReference type="EMBL" id="ALS01338.1"/>
    </source>
</evidence>
<evidence type="ECO:0000256" key="1">
    <source>
        <dbReference type="SAM" id="SignalP"/>
    </source>
</evidence>
<dbReference type="RefSeq" id="WP_071878383.1">
    <property type="nucleotide sequence ID" value="NZ_JXLC01000018.1"/>
</dbReference>
<keyword evidence="1" id="KW-0732">Signal</keyword>
<evidence type="ECO:0000313" key="3">
    <source>
        <dbReference type="EMBL" id="OJG90735.1"/>
    </source>
</evidence>